<organism evidence="2 3">
    <name type="scientific">Lasiodiplodia theobromae</name>
    <dbReference type="NCBI Taxonomy" id="45133"/>
    <lineage>
        <taxon>Eukaryota</taxon>
        <taxon>Fungi</taxon>
        <taxon>Dikarya</taxon>
        <taxon>Ascomycota</taxon>
        <taxon>Pezizomycotina</taxon>
        <taxon>Dothideomycetes</taxon>
        <taxon>Dothideomycetes incertae sedis</taxon>
        <taxon>Botryosphaeriales</taxon>
        <taxon>Botryosphaeriaceae</taxon>
        <taxon>Lasiodiplodia</taxon>
    </lineage>
</organism>
<gene>
    <name evidence="2" type="ORF">BFW01_g1045</name>
</gene>
<dbReference type="PANTHER" id="PTHR37542">
    <property type="entry name" value="HELO DOMAIN-CONTAINING PROTEIN-RELATED"/>
    <property type="match status" value="1"/>
</dbReference>
<sequence>MEFATGTVNLFNVALDFFERIQLARDFQKDFAIHQIKLDIIQLRLSRWGEVTAINRQGQNAQTTSNCPDLDWQAASILEQIRDTYEKAQEDANSMRPGSNALEEAPLDPETHINDRLKRLRTKLRHCLRKSTSDAAQLGHRIKWAFYKKSHFEGFVEDISALLDALEQLLPEDARKQLQELSKAECEDLGKPALETLRDVVEDCDPWMKLAVSEELSKGSYAGVKFVNKGTNYGQQSTIHNGSVEINGASYGRQNRIVNNWAKAVRQGGDRRLHPAGLPISN</sequence>
<dbReference type="Pfam" id="PF14479">
    <property type="entry name" value="HeLo"/>
    <property type="match status" value="1"/>
</dbReference>
<name>A0A8H7IR80_9PEZI</name>
<reference evidence="2" key="2">
    <citation type="journal article" date="2018" name="DNA Res.">
        <title>Comparative genome and transcriptome analyses reveal adaptations to opportunistic infections in woody plant degrading pathogens of Botryosphaeriaceae.</title>
        <authorList>
            <person name="Yan J.Y."/>
            <person name="Zhao W.S."/>
            <person name="Chen Z."/>
            <person name="Xing Q.K."/>
            <person name="Zhang W."/>
            <person name="Chethana K.W.T."/>
            <person name="Xue M.F."/>
            <person name="Xu J.P."/>
            <person name="Phillips A.J.L."/>
            <person name="Wang Y."/>
            <person name="Liu J.H."/>
            <person name="Liu M."/>
            <person name="Zhou Y."/>
            <person name="Jayawardena R.S."/>
            <person name="Manawasinghe I.S."/>
            <person name="Huang J.B."/>
            <person name="Qiao G.H."/>
            <person name="Fu C.Y."/>
            <person name="Guo F.F."/>
            <person name="Dissanayake A.J."/>
            <person name="Peng Y.L."/>
            <person name="Hyde K.D."/>
            <person name="Li X.H."/>
        </authorList>
    </citation>
    <scope>NUCLEOTIDE SEQUENCE</scope>
    <source>
        <strain evidence="2">CSS-01s</strain>
    </source>
</reference>
<dbReference type="AlphaFoldDB" id="A0A8H7IR80"/>
<dbReference type="InterPro" id="IPR038305">
    <property type="entry name" value="HeLo_sf"/>
</dbReference>
<feature type="domain" description="Prion-inhibition and propagation HeLo" evidence="1">
    <location>
        <begin position="5"/>
        <end position="190"/>
    </location>
</feature>
<evidence type="ECO:0000259" key="1">
    <source>
        <dbReference type="Pfam" id="PF14479"/>
    </source>
</evidence>
<dbReference type="Gene3D" id="1.20.120.1020">
    <property type="entry name" value="Prion-inhibition and propagation, HeLo domain"/>
    <property type="match status" value="1"/>
</dbReference>
<accession>A0A8H7IR80</accession>
<comment type="caution">
    <text evidence="2">The sequence shown here is derived from an EMBL/GenBank/DDBJ whole genome shotgun (WGS) entry which is preliminary data.</text>
</comment>
<dbReference type="PANTHER" id="PTHR37542:SF3">
    <property type="entry name" value="PRION-INHIBITION AND PROPAGATION HELO DOMAIN-CONTAINING PROTEIN"/>
    <property type="match status" value="1"/>
</dbReference>
<evidence type="ECO:0000313" key="3">
    <source>
        <dbReference type="Proteomes" id="UP000627934"/>
    </source>
</evidence>
<proteinExistence type="predicted"/>
<dbReference type="Proteomes" id="UP000627934">
    <property type="component" value="Unassembled WGS sequence"/>
</dbReference>
<dbReference type="EMBL" id="MDYX01000040">
    <property type="protein sequence ID" value="KAF9630483.1"/>
    <property type="molecule type" value="Genomic_DNA"/>
</dbReference>
<evidence type="ECO:0000313" key="2">
    <source>
        <dbReference type="EMBL" id="KAF9630483.1"/>
    </source>
</evidence>
<dbReference type="InterPro" id="IPR029498">
    <property type="entry name" value="HeLo_dom"/>
</dbReference>
<protein>
    <recommendedName>
        <fullName evidence="1">Prion-inhibition and propagation HeLo domain-containing protein</fullName>
    </recommendedName>
</protein>
<reference evidence="2" key="1">
    <citation type="submission" date="2016-08" db="EMBL/GenBank/DDBJ databases">
        <authorList>
            <person name="Yan J."/>
        </authorList>
    </citation>
    <scope>NUCLEOTIDE SEQUENCE</scope>
    <source>
        <strain evidence="2">CSS-01s</strain>
    </source>
</reference>